<name>A0A976X648_9LACO</name>
<dbReference type="Proteomes" id="UP000831181">
    <property type="component" value="Chromosome"/>
</dbReference>
<dbReference type="EMBL" id="CP093361">
    <property type="protein sequence ID" value="UQS87167.1"/>
    <property type="molecule type" value="Genomic_DNA"/>
</dbReference>
<dbReference type="KEGG" id="lbe:MOO44_03110"/>
<sequence>MKINKALISISISFLMGFLILVVASPVTNAASFSKYIRSHNWYRLTDGSQGGYNDKTKFSNRTIKYTTPYEGKTRIKFYTLKKVNKTTYYGKGNYKNKMTKNPGNKKYWFKIKQVSKDTIWLVPKHHIHVSGNYKGNSQYGAVIFSLHHQ</sequence>
<protein>
    <submittedName>
        <fullName evidence="1">Uncharacterized protein</fullName>
    </submittedName>
</protein>
<dbReference type="AlphaFoldDB" id="A0A976X648"/>
<accession>A0A976X648</accession>
<organism evidence="1 2">
    <name type="scientific">Nicoliella spurrieriana</name>
    <dbReference type="NCBI Taxonomy" id="2925830"/>
    <lineage>
        <taxon>Bacteria</taxon>
        <taxon>Bacillati</taxon>
        <taxon>Bacillota</taxon>
        <taxon>Bacilli</taxon>
        <taxon>Lactobacillales</taxon>
        <taxon>Lactobacillaceae</taxon>
        <taxon>Nicoliella</taxon>
    </lineage>
</organism>
<reference evidence="1" key="1">
    <citation type="journal article" date="2022" name="Int. J. Syst. Evol. Microbiol.">
        <title>Apilactobacillus apisilvae sp. nov., Nicolia spurrieriana gen. nov. sp. nov., Bombilactobacillus folatiphilus sp. nov. and Bombilactobacillus thymidiniphilus sp. nov., four new lactic acid bacterial isolates from stingless bees Tetragonula carbonaria and Austroplebeia australis.</title>
        <authorList>
            <person name="Oliphant S.A."/>
            <person name="Watson-Haigh N.S."/>
            <person name="Sumby K.M."/>
            <person name="Gardner J."/>
            <person name="Groom S."/>
            <person name="Jiranek V."/>
        </authorList>
    </citation>
    <scope>NUCLEOTIDE SEQUENCE</scope>
    <source>
        <strain evidence="1">SGEP1_A5</strain>
    </source>
</reference>
<keyword evidence="2" id="KW-1185">Reference proteome</keyword>
<evidence type="ECO:0000313" key="2">
    <source>
        <dbReference type="Proteomes" id="UP000831181"/>
    </source>
</evidence>
<gene>
    <name evidence="1" type="ORF">MOO44_03110</name>
</gene>
<proteinExistence type="predicted"/>
<dbReference type="RefSeq" id="WP_260116966.1">
    <property type="nucleotide sequence ID" value="NZ_CP093361.1"/>
</dbReference>
<evidence type="ECO:0000313" key="1">
    <source>
        <dbReference type="EMBL" id="UQS87167.1"/>
    </source>
</evidence>